<proteinExistence type="predicted"/>
<sequence length="122" mass="13211">MSFEHNFSTLILNPGNPNQDEGQGNSSAGNAIVAGLQTGFDGDDTTGNGGDNSDGSGDTRDVVVDGDSNEEDTDNLFASIYSSMGSFVEGYFWWILFLLIIIIILFFLRRRKDDEDNPSSSS</sequence>
<accession>A0A1F6XYZ5</accession>
<protein>
    <submittedName>
        <fullName evidence="3">Uncharacterized protein</fullName>
    </submittedName>
</protein>
<dbReference type="Proteomes" id="UP000176479">
    <property type="component" value="Unassembled WGS sequence"/>
</dbReference>
<evidence type="ECO:0000256" key="1">
    <source>
        <dbReference type="SAM" id="MobiDB-lite"/>
    </source>
</evidence>
<reference evidence="3 4" key="1">
    <citation type="journal article" date="2016" name="Nat. Commun.">
        <title>Thousands of microbial genomes shed light on interconnected biogeochemical processes in an aquifer system.</title>
        <authorList>
            <person name="Anantharaman K."/>
            <person name="Brown C.T."/>
            <person name="Hug L.A."/>
            <person name="Sharon I."/>
            <person name="Castelle C.J."/>
            <person name="Probst A.J."/>
            <person name="Thomas B.C."/>
            <person name="Singh A."/>
            <person name="Wilkins M.J."/>
            <person name="Karaoz U."/>
            <person name="Brodie E.L."/>
            <person name="Williams K.H."/>
            <person name="Hubbard S.S."/>
            <person name="Banfield J.F."/>
        </authorList>
    </citation>
    <scope>NUCLEOTIDE SEQUENCE [LARGE SCALE GENOMIC DNA]</scope>
</reference>
<evidence type="ECO:0000313" key="4">
    <source>
        <dbReference type="Proteomes" id="UP000176479"/>
    </source>
</evidence>
<name>A0A1F6XYZ5_9BACT</name>
<keyword evidence="2" id="KW-0472">Membrane</keyword>
<dbReference type="EMBL" id="MFVK01000025">
    <property type="protein sequence ID" value="OGI99311.1"/>
    <property type="molecule type" value="Genomic_DNA"/>
</dbReference>
<feature type="region of interest" description="Disordered" evidence="1">
    <location>
        <begin position="1"/>
        <end position="72"/>
    </location>
</feature>
<keyword evidence="2" id="KW-0812">Transmembrane</keyword>
<evidence type="ECO:0000313" key="3">
    <source>
        <dbReference type="EMBL" id="OGI99311.1"/>
    </source>
</evidence>
<dbReference type="AlphaFoldDB" id="A0A1F6XYZ5"/>
<feature type="transmembrane region" description="Helical" evidence="2">
    <location>
        <begin position="91"/>
        <end position="108"/>
    </location>
</feature>
<feature type="compositionally biased region" description="Polar residues" evidence="1">
    <location>
        <begin position="1"/>
        <end position="29"/>
    </location>
</feature>
<comment type="caution">
    <text evidence="3">The sequence shown here is derived from an EMBL/GenBank/DDBJ whole genome shotgun (WGS) entry which is preliminary data.</text>
</comment>
<evidence type="ECO:0000256" key="2">
    <source>
        <dbReference type="SAM" id="Phobius"/>
    </source>
</evidence>
<keyword evidence="2" id="KW-1133">Transmembrane helix</keyword>
<gene>
    <name evidence="3" type="ORF">A3H53_00215</name>
</gene>
<organism evidence="3 4">
    <name type="scientific">Candidatus Nomurabacteria bacterium RIFCSPLOWO2_02_FULL_40_10</name>
    <dbReference type="NCBI Taxonomy" id="1801786"/>
    <lineage>
        <taxon>Bacteria</taxon>
        <taxon>Candidatus Nomuraibacteriota</taxon>
    </lineage>
</organism>